<dbReference type="EMBL" id="ML993607">
    <property type="protein sequence ID" value="KAF2163795.1"/>
    <property type="molecule type" value="Genomic_DNA"/>
</dbReference>
<dbReference type="AlphaFoldDB" id="A0A6A6C9U5"/>
<keyword evidence="4" id="KW-1185">Reference proteome</keyword>
<keyword evidence="1" id="KW-0472">Membrane</keyword>
<evidence type="ECO:0000256" key="1">
    <source>
        <dbReference type="SAM" id="Phobius"/>
    </source>
</evidence>
<protein>
    <submittedName>
        <fullName evidence="3">Uncharacterized protein</fullName>
    </submittedName>
</protein>
<dbReference type="RefSeq" id="XP_033664684.1">
    <property type="nucleotide sequence ID" value="XM_033807901.1"/>
</dbReference>
<organism evidence="3 4">
    <name type="scientific">Zasmidium cellare ATCC 36951</name>
    <dbReference type="NCBI Taxonomy" id="1080233"/>
    <lineage>
        <taxon>Eukaryota</taxon>
        <taxon>Fungi</taxon>
        <taxon>Dikarya</taxon>
        <taxon>Ascomycota</taxon>
        <taxon>Pezizomycotina</taxon>
        <taxon>Dothideomycetes</taxon>
        <taxon>Dothideomycetidae</taxon>
        <taxon>Mycosphaerellales</taxon>
        <taxon>Mycosphaerellaceae</taxon>
        <taxon>Zasmidium</taxon>
    </lineage>
</organism>
<dbReference type="GeneID" id="54561173"/>
<name>A0A6A6C9U5_ZASCE</name>
<feature type="chain" id="PRO_5025677179" evidence="2">
    <location>
        <begin position="27"/>
        <end position="191"/>
    </location>
</feature>
<keyword evidence="2" id="KW-0732">Signal</keyword>
<dbReference type="Proteomes" id="UP000799537">
    <property type="component" value="Unassembled WGS sequence"/>
</dbReference>
<sequence length="191" mass="18957">MSTSRMPITTFIRLLCLSLFLAIANCQTSTTLVTATTTVTSSATDNGGACNDFVGACVVYGGPGGAYTTTVYAASSPRPTVVTATTTTTVTYIPAEQATTGAVSACQNYEGACVVYGTNAQGSAQYTTTVFAGASNSGQNNGNNGGAGLIGGSNGNGDGYIGPSGAASLSTPVALSLASLLIVNLGFLVWM</sequence>
<proteinExistence type="predicted"/>
<evidence type="ECO:0000313" key="3">
    <source>
        <dbReference type="EMBL" id="KAF2163795.1"/>
    </source>
</evidence>
<gene>
    <name evidence="3" type="ORF">M409DRAFT_25976</name>
</gene>
<dbReference type="OrthoDB" id="3939417at2759"/>
<accession>A0A6A6C9U5</accession>
<keyword evidence="1" id="KW-1133">Transmembrane helix</keyword>
<reference evidence="3" key="1">
    <citation type="journal article" date="2020" name="Stud. Mycol.">
        <title>101 Dothideomycetes genomes: a test case for predicting lifestyles and emergence of pathogens.</title>
        <authorList>
            <person name="Haridas S."/>
            <person name="Albert R."/>
            <person name="Binder M."/>
            <person name="Bloem J."/>
            <person name="Labutti K."/>
            <person name="Salamov A."/>
            <person name="Andreopoulos B."/>
            <person name="Baker S."/>
            <person name="Barry K."/>
            <person name="Bills G."/>
            <person name="Bluhm B."/>
            <person name="Cannon C."/>
            <person name="Castanera R."/>
            <person name="Culley D."/>
            <person name="Daum C."/>
            <person name="Ezra D."/>
            <person name="Gonzalez J."/>
            <person name="Henrissat B."/>
            <person name="Kuo A."/>
            <person name="Liang C."/>
            <person name="Lipzen A."/>
            <person name="Lutzoni F."/>
            <person name="Magnuson J."/>
            <person name="Mondo S."/>
            <person name="Nolan M."/>
            <person name="Ohm R."/>
            <person name="Pangilinan J."/>
            <person name="Park H.-J."/>
            <person name="Ramirez L."/>
            <person name="Alfaro M."/>
            <person name="Sun H."/>
            <person name="Tritt A."/>
            <person name="Yoshinaga Y."/>
            <person name="Zwiers L.-H."/>
            <person name="Turgeon B."/>
            <person name="Goodwin S."/>
            <person name="Spatafora J."/>
            <person name="Crous P."/>
            <person name="Grigoriev I."/>
        </authorList>
    </citation>
    <scope>NUCLEOTIDE SEQUENCE</scope>
    <source>
        <strain evidence="3">ATCC 36951</strain>
    </source>
</reference>
<keyword evidence="1" id="KW-0812">Transmembrane</keyword>
<feature type="transmembrane region" description="Helical" evidence="1">
    <location>
        <begin position="173"/>
        <end position="190"/>
    </location>
</feature>
<evidence type="ECO:0000256" key="2">
    <source>
        <dbReference type="SAM" id="SignalP"/>
    </source>
</evidence>
<evidence type="ECO:0000313" key="4">
    <source>
        <dbReference type="Proteomes" id="UP000799537"/>
    </source>
</evidence>
<feature type="signal peptide" evidence="2">
    <location>
        <begin position="1"/>
        <end position="26"/>
    </location>
</feature>